<organism evidence="2 3">
    <name type="scientific">Sphingomonas japonica</name>
    <dbReference type="NCBI Taxonomy" id="511662"/>
    <lineage>
        <taxon>Bacteria</taxon>
        <taxon>Pseudomonadati</taxon>
        <taxon>Pseudomonadota</taxon>
        <taxon>Alphaproteobacteria</taxon>
        <taxon>Sphingomonadales</taxon>
        <taxon>Sphingomonadaceae</taxon>
        <taxon>Sphingomonas</taxon>
    </lineage>
</organism>
<sequence>MKKFSIICAALTLALPATAYAAADCCKDMACCKDGADCCKDMKKGGEHADHDMPAAPAR</sequence>
<name>A0ABX0TW12_9SPHN</name>
<dbReference type="RefSeq" id="WP_140047741.1">
    <property type="nucleotide sequence ID" value="NZ_BAAAEV010000001.1"/>
</dbReference>
<evidence type="ECO:0000256" key="1">
    <source>
        <dbReference type="SAM" id="SignalP"/>
    </source>
</evidence>
<evidence type="ECO:0000313" key="2">
    <source>
        <dbReference type="EMBL" id="NIJ22508.1"/>
    </source>
</evidence>
<reference evidence="2 3" key="1">
    <citation type="submission" date="2020-03" db="EMBL/GenBank/DDBJ databases">
        <title>Genomic Encyclopedia of Type Strains, Phase IV (KMG-IV): sequencing the most valuable type-strain genomes for metagenomic binning, comparative biology and taxonomic classification.</title>
        <authorList>
            <person name="Goeker M."/>
        </authorList>
    </citation>
    <scope>NUCLEOTIDE SEQUENCE [LARGE SCALE GENOMIC DNA]</scope>
    <source>
        <strain evidence="2 3">DSM 22753</strain>
    </source>
</reference>
<dbReference type="Proteomes" id="UP000788153">
    <property type="component" value="Unassembled WGS sequence"/>
</dbReference>
<gene>
    <name evidence="2" type="ORF">FHT01_000050</name>
</gene>
<keyword evidence="1" id="KW-0732">Signal</keyword>
<comment type="caution">
    <text evidence="2">The sequence shown here is derived from an EMBL/GenBank/DDBJ whole genome shotgun (WGS) entry which is preliminary data.</text>
</comment>
<dbReference type="EMBL" id="JAASQP010000001">
    <property type="protein sequence ID" value="NIJ22508.1"/>
    <property type="molecule type" value="Genomic_DNA"/>
</dbReference>
<feature type="signal peptide" evidence="1">
    <location>
        <begin position="1"/>
        <end position="21"/>
    </location>
</feature>
<keyword evidence="3" id="KW-1185">Reference proteome</keyword>
<feature type="chain" id="PRO_5047347028" evidence="1">
    <location>
        <begin position="22"/>
        <end position="59"/>
    </location>
</feature>
<accession>A0ABX0TW12</accession>
<protein>
    <submittedName>
        <fullName evidence="2">Uncharacterized protein</fullName>
    </submittedName>
</protein>
<evidence type="ECO:0000313" key="3">
    <source>
        <dbReference type="Proteomes" id="UP000788153"/>
    </source>
</evidence>
<proteinExistence type="predicted"/>